<dbReference type="PROSITE" id="PS00287">
    <property type="entry name" value="CYSTATIN"/>
    <property type="match status" value="1"/>
</dbReference>
<evidence type="ECO:0000256" key="3">
    <source>
        <dbReference type="SAM" id="SignalP"/>
    </source>
</evidence>
<dbReference type="AlphaFoldDB" id="A0ABD1FZJ6"/>
<dbReference type="Gene3D" id="3.10.450.10">
    <property type="match status" value="1"/>
</dbReference>
<keyword evidence="1" id="KW-0646">Protease inhibitor</keyword>
<gene>
    <name evidence="5" type="ORF">AAHA92_29794</name>
</gene>
<dbReference type="Proteomes" id="UP001567538">
    <property type="component" value="Unassembled WGS sequence"/>
</dbReference>
<feature type="chain" id="PRO_5044872381" evidence="3">
    <location>
        <begin position="26"/>
        <end position="122"/>
    </location>
</feature>
<accession>A0ABD1FZJ6</accession>
<dbReference type="InterPro" id="IPR046350">
    <property type="entry name" value="Cystatin_sf"/>
</dbReference>
<dbReference type="Pfam" id="PF16845">
    <property type="entry name" value="SQAPI"/>
    <property type="match status" value="1"/>
</dbReference>
<dbReference type="PANTHER" id="PTHR47364:SF2">
    <property type="entry name" value="CYSTEINE PROTEINASE INHIBITOR 5"/>
    <property type="match status" value="1"/>
</dbReference>
<name>A0ABD1FZJ6_SALDI</name>
<dbReference type="EMBL" id="JBEAFC010000011">
    <property type="protein sequence ID" value="KAL1537261.1"/>
    <property type="molecule type" value="Genomic_DNA"/>
</dbReference>
<organism evidence="5 6">
    <name type="scientific">Salvia divinorum</name>
    <name type="common">Maria pastora</name>
    <name type="synonym">Diviner's sage</name>
    <dbReference type="NCBI Taxonomy" id="28513"/>
    <lineage>
        <taxon>Eukaryota</taxon>
        <taxon>Viridiplantae</taxon>
        <taxon>Streptophyta</taxon>
        <taxon>Embryophyta</taxon>
        <taxon>Tracheophyta</taxon>
        <taxon>Spermatophyta</taxon>
        <taxon>Magnoliopsida</taxon>
        <taxon>eudicotyledons</taxon>
        <taxon>Gunneridae</taxon>
        <taxon>Pentapetalae</taxon>
        <taxon>asterids</taxon>
        <taxon>lamiids</taxon>
        <taxon>Lamiales</taxon>
        <taxon>Lamiaceae</taxon>
        <taxon>Nepetoideae</taxon>
        <taxon>Mentheae</taxon>
        <taxon>Salviinae</taxon>
        <taxon>Salvia</taxon>
        <taxon>Salvia subgen. Calosphace</taxon>
    </lineage>
</organism>
<protein>
    <submittedName>
        <fullName evidence="5">Cysteine proteinase inhibitor 5-like</fullName>
    </submittedName>
</protein>
<dbReference type="CDD" id="cd00042">
    <property type="entry name" value="CY"/>
    <property type="match status" value="1"/>
</dbReference>
<dbReference type="GO" id="GO:0004869">
    <property type="term" value="F:cysteine-type endopeptidase inhibitor activity"/>
    <property type="evidence" value="ECO:0007669"/>
    <property type="project" value="UniProtKB-KW"/>
</dbReference>
<evidence type="ECO:0000313" key="6">
    <source>
        <dbReference type="Proteomes" id="UP001567538"/>
    </source>
</evidence>
<feature type="signal peptide" evidence="3">
    <location>
        <begin position="1"/>
        <end position="25"/>
    </location>
</feature>
<dbReference type="SUPFAM" id="SSF54403">
    <property type="entry name" value="Cystatin/monellin"/>
    <property type="match status" value="1"/>
</dbReference>
<evidence type="ECO:0000256" key="1">
    <source>
        <dbReference type="ARBA" id="ARBA00022690"/>
    </source>
</evidence>
<dbReference type="InterPro" id="IPR018073">
    <property type="entry name" value="Prot_inh_cystat_CS"/>
</dbReference>
<keyword evidence="2" id="KW-0789">Thiol protease inhibitor</keyword>
<feature type="domain" description="Cystatin" evidence="4">
    <location>
        <begin position="29"/>
        <end position="117"/>
    </location>
</feature>
<reference evidence="5 6" key="1">
    <citation type="submission" date="2024-06" db="EMBL/GenBank/DDBJ databases">
        <title>A chromosome level genome sequence of Diviner's sage (Salvia divinorum).</title>
        <authorList>
            <person name="Ford S.A."/>
            <person name="Ro D.-K."/>
            <person name="Ness R.W."/>
            <person name="Phillips M.A."/>
        </authorList>
    </citation>
    <scope>NUCLEOTIDE SEQUENCE [LARGE SCALE GENOMIC DNA]</scope>
    <source>
        <strain evidence="5">SAF-2024a</strain>
        <tissue evidence="5">Leaf</tissue>
    </source>
</reference>
<evidence type="ECO:0000313" key="5">
    <source>
        <dbReference type="EMBL" id="KAL1537261.1"/>
    </source>
</evidence>
<comment type="caution">
    <text evidence="5">The sequence shown here is derived from an EMBL/GenBank/DDBJ whole genome shotgun (WGS) entry which is preliminary data.</text>
</comment>
<keyword evidence="6" id="KW-1185">Reference proteome</keyword>
<dbReference type="SMART" id="SM00043">
    <property type="entry name" value="CY"/>
    <property type="match status" value="1"/>
</dbReference>
<dbReference type="InterPro" id="IPR000010">
    <property type="entry name" value="Cystatin_dom"/>
</dbReference>
<evidence type="ECO:0000256" key="2">
    <source>
        <dbReference type="ARBA" id="ARBA00022704"/>
    </source>
</evidence>
<keyword evidence="3" id="KW-0732">Signal</keyword>
<dbReference type="PANTHER" id="PTHR47364">
    <property type="entry name" value="CYSTEINE PROTEINASE INHIBITOR 5"/>
    <property type="match status" value="1"/>
</dbReference>
<evidence type="ECO:0000259" key="4">
    <source>
        <dbReference type="SMART" id="SM00043"/>
    </source>
</evidence>
<sequence>MTPKSLHILFASLSILAVALPISAALDSPLVGGWSTIADPNTPQIVEIAKFAVSEHNKQAKTPLVFVSVVKGESQVVAGLNYRLEISVNDGGGADSGTYSAVVYSKIAPKLLELTSFDQIEG</sequence>
<proteinExistence type="predicted"/>